<sequence length="71" mass="8581">QRLLETPLEILLKHPEIDLTFCLMWANENWSRRWDVSEDDILIAQDYHTDDDVALIDCFARHMKDPRYIHV</sequence>
<comment type="caution">
    <text evidence="1">The sequence shown here is derived from an EMBL/GenBank/DDBJ whole genome shotgun (WGS) entry which is preliminary data.</text>
</comment>
<dbReference type="Gene3D" id="3.20.20.80">
    <property type="entry name" value="Glycosidases"/>
    <property type="match status" value="1"/>
</dbReference>
<dbReference type="PANTHER" id="PTHR41244:SF1">
    <property type="entry name" value="GLYCOSYLTRANSFERASE"/>
    <property type="match status" value="1"/>
</dbReference>
<keyword evidence="2" id="KW-1185">Reference proteome</keyword>
<name>A0ABS5EAH2_9PROT</name>
<protein>
    <submittedName>
        <fullName evidence="1">Glycoside hydrolase family 99-like domain-containing protein</fullName>
    </submittedName>
</protein>
<dbReference type="Pfam" id="PF14307">
    <property type="entry name" value="Glyco_tran_WbsX"/>
    <property type="match status" value="1"/>
</dbReference>
<evidence type="ECO:0000313" key="2">
    <source>
        <dbReference type="Proteomes" id="UP000677812"/>
    </source>
</evidence>
<dbReference type="PANTHER" id="PTHR41244">
    <property type="entry name" value="RHAMNAN SYNTHESIS F"/>
    <property type="match status" value="1"/>
</dbReference>
<organism evidence="1 2">
    <name type="scientific">Neokomagataea anthophila</name>
    <dbReference type="NCBI Taxonomy" id="2826925"/>
    <lineage>
        <taxon>Bacteria</taxon>
        <taxon>Pseudomonadati</taxon>
        <taxon>Pseudomonadota</taxon>
        <taxon>Alphaproteobacteria</taxon>
        <taxon>Acetobacterales</taxon>
        <taxon>Acetobacteraceae</taxon>
        <taxon>Neokomagataea</taxon>
    </lineage>
</organism>
<dbReference type="EMBL" id="JAGRQH010000238">
    <property type="protein sequence ID" value="MBR0560869.1"/>
    <property type="molecule type" value="Genomic_DNA"/>
</dbReference>
<reference evidence="1 2" key="1">
    <citation type="submission" date="2021-04" db="EMBL/GenBank/DDBJ databases">
        <title>The complete genome sequence of Neokomagataea sp. TBRC 2177.</title>
        <authorList>
            <person name="Charoenyingcharoen P."/>
            <person name="Yukphan P."/>
        </authorList>
    </citation>
    <scope>NUCLEOTIDE SEQUENCE [LARGE SCALE GENOMIC DNA]</scope>
    <source>
        <strain evidence="1 2">TBRC 2177</strain>
    </source>
</reference>
<feature type="non-terminal residue" evidence="1">
    <location>
        <position position="71"/>
    </location>
</feature>
<proteinExistence type="predicted"/>
<dbReference type="InterPro" id="IPR032719">
    <property type="entry name" value="WbsX"/>
</dbReference>
<dbReference type="RefSeq" id="WP_211683600.1">
    <property type="nucleotide sequence ID" value="NZ_JAGRQH010000238.1"/>
</dbReference>
<gene>
    <name evidence="1" type="ORF">KB213_12565</name>
</gene>
<dbReference type="Proteomes" id="UP000677812">
    <property type="component" value="Unassembled WGS sequence"/>
</dbReference>
<feature type="non-terminal residue" evidence="1">
    <location>
        <position position="1"/>
    </location>
</feature>
<evidence type="ECO:0000313" key="1">
    <source>
        <dbReference type="EMBL" id="MBR0560869.1"/>
    </source>
</evidence>
<accession>A0ABS5EAH2</accession>